<dbReference type="InterPro" id="IPR010982">
    <property type="entry name" value="Lambda_DNA-bd_dom_sf"/>
</dbReference>
<evidence type="ECO:0000313" key="10">
    <source>
        <dbReference type="Proteomes" id="UP001498238"/>
    </source>
</evidence>
<accession>A0ABP3C578</accession>
<feature type="region of interest" description="Disordered" evidence="6">
    <location>
        <begin position="277"/>
        <end position="297"/>
    </location>
</feature>
<dbReference type="InterPro" id="IPR036271">
    <property type="entry name" value="Tet_transcr_reg_TetR-rel_C_sf"/>
</dbReference>
<keyword evidence="3 5" id="KW-0238">DNA-binding</keyword>
<dbReference type="CDD" id="cd00093">
    <property type="entry name" value="HTH_XRE"/>
    <property type="match status" value="1"/>
</dbReference>
<dbReference type="Pfam" id="PF13977">
    <property type="entry name" value="TetR_C_6"/>
    <property type="match status" value="1"/>
</dbReference>
<evidence type="ECO:0000256" key="2">
    <source>
        <dbReference type="ARBA" id="ARBA00023015"/>
    </source>
</evidence>
<gene>
    <name evidence="9" type="ORF">NCCP602_07700</name>
</gene>
<dbReference type="InterPro" id="IPR050109">
    <property type="entry name" value="HTH-type_TetR-like_transc_reg"/>
</dbReference>
<evidence type="ECO:0000256" key="1">
    <source>
        <dbReference type="ARBA" id="ARBA00022491"/>
    </source>
</evidence>
<feature type="domain" description="HTH tetR-type" evidence="8">
    <location>
        <begin position="89"/>
        <end position="149"/>
    </location>
</feature>
<keyword evidence="2" id="KW-0805">Transcription regulation</keyword>
<feature type="DNA-binding region" description="H-T-H motif" evidence="5">
    <location>
        <begin position="112"/>
        <end position="131"/>
    </location>
</feature>
<dbReference type="PANTHER" id="PTHR30055">
    <property type="entry name" value="HTH-TYPE TRANSCRIPTIONAL REGULATOR RUTR"/>
    <property type="match status" value="1"/>
</dbReference>
<dbReference type="InterPro" id="IPR009057">
    <property type="entry name" value="Homeodomain-like_sf"/>
</dbReference>
<dbReference type="SMART" id="SM00530">
    <property type="entry name" value="HTH_XRE"/>
    <property type="match status" value="1"/>
</dbReference>
<dbReference type="SUPFAM" id="SSF47413">
    <property type="entry name" value="lambda repressor-like DNA-binding domains"/>
    <property type="match status" value="1"/>
</dbReference>
<dbReference type="InterPro" id="IPR001647">
    <property type="entry name" value="HTH_TetR"/>
</dbReference>
<dbReference type="RefSeq" id="WP_339391775.1">
    <property type="nucleotide sequence ID" value="NZ_BAAAAF010000002.1"/>
</dbReference>
<evidence type="ECO:0000259" key="7">
    <source>
        <dbReference type="PROSITE" id="PS50943"/>
    </source>
</evidence>
<dbReference type="Gene3D" id="1.10.260.40">
    <property type="entry name" value="lambda repressor-like DNA-binding domains"/>
    <property type="match status" value="1"/>
</dbReference>
<organism evidence="9 10">
    <name type="scientific">Brevibacterium metallidurans</name>
    <dbReference type="NCBI Taxonomy" id="1482676"/>
    <lineage>
        <taxon>Bacteria</taxon>
        <taxon>Bacillati</taxon>
        <taxon>Actinomycetota</taxon>
        <taxon>Actinomycetes</taxon>
        <taxon>Micrococcales</taxon>
        <taxon>Brevibacteriaceae</taxon>
        <taxon>Brevibacterium</taxon>
    </lineage>
</organism>
<evidence type="ECO:0000256" key="4">
    <source>
        <dbReference type="ARBA" id="ARBA00023163"/>
    </source>
</evidence>
<protein>
    <submittedName>
        <fullName evidence="9">TetR family transcriptional regulator C-terminal domain-containing protein</fullName>
    </submittedName>
</protein>
<evidence type="ECO:0000313" key="9">
    <source>
        <dbReference type="EMBL" id="GAA0034809.1"/>
    </source>
</evidence>
<dbReference type="Proteomes" id="UP001498238">
    <property type="component" value="Unassembled WGS sequence"/>
</dbReference>
<dbReference type="InterPro" id="IPR001387">
    <property type="entry name" value="Cro/C1-type_HTH"/>
</dbReference>
<evidence type="ECO:0000256" key="3">
    <source>
        <dbReference type="ARBA" id="ARBA00023125"/>
    </source>
</evidence>
<dbReference type="PROSITE" id="PS50943">
    <property type="entry name" value="HTH_CROC1"/>
    <property type="match status" value="1"/>
</dbReference>
<feature type="domain" description="HTH cro/C1-type" evidence="7">
    <location>
        <begin position="17"/>
        <end position="63"/>
    </location>
</feature>
<reference evidence="9 10" key="1">
    <citation type="submission" date="2024-01" db="EMBL/GenBank/DDBJ databases">
        <title>Characterization of antibiotic resistant novel bacterial strains and their environmental applications.</title>
        <authorList>
            <person name="Manzoor S."/>
            <person name="Abbas S."/>
            <person name="Arshad M."/>
            <person name="Ahmed I."/>
        </authorList>
    </citation>
    <scope>NUCLEOTIDE SEQUENCE [LARGE SCALE GENOMIC DNA]</scope>
    <source>
        <strain evidence="9 10">NCCP-602</strain>
    </source>
</reference>
<dbReference type="Pfam" id="PF13560">
    <property type="entry name" value="HTH_31"/>
    <property type="match status" value="1"/>
</dbReference>
<dbReference type="Pfam" id="PF00440">
    <property type="entry name" value="TetR_N"/>
    <property type="match status" value="1"/>
</dbReference>
<dbReference type="Gene3D" id="1.10.357.10">
    <property type="entry name" value="Tetracycline Repressor, domain 2"/>
    <property type="match status" value="1"/>
</dbReference>
<dbReference type="PANTHER" id="PTHR30055:SF238">
    <property type="entry name" value="MYCOFACTOCIN BIOSYNTHESIS TRANSCRIPTIONAL REGULATOR MFTR-RELATED"/>
    <property type="match status" value="1"/>
</dbReference>
<keyword evidence="4" id="KW-0804">Transcription</keyword>
<evidence type="ECO:0000259" key="8">
    <source>
        <dbReference type="PROSITE" id="PS50977"/>
    </source>
</evidence>
<name>A0ABP3C578_9MICO</name>
<dbReference type="SUPFAM" id="SSF46689">
    <property type="entry name" value="Homeodomain-like"/>
    <property type="match status" value="1"/>
</dbReference>
<dbReference type="PRINTS" id="PR00455">
    <property type="entry name" value="HTHTETR"/>
</dbReference>
<dbReference type="SUPFAM" id="SSF48498">
    <property type="entry name" value="Tetracyclin repressor-like, C-terminal domain"/>
    <property type="match status" value="1"/>
</dbReference>
<dbReference type="PROSITE" id="PS50977">
    <property type="entry name" value="HTH_TETR_2"/>
    <property type="match status" value="1"/>
</dbReference>
<evidence type="ECO:0000256" key="5">
    <source>
        <dbReference type="PROSITE-ProRule" id="PRU00335"/>
    </source>
</evidence>
<evidence type="ECO:0000256" key="6">
    <source>
        <dbReference type="SAM" id="MobiDB-lite"/>
    </source>
</evidence>
<keyword evidence="10" id="KW-1185">Reference proteome</keyword>
<dbReference type="InterPro" id="IPR039538">
    <property type="entry name" value="BetI_C"/>
</dbReference>
<dbReference type="EMBL" id="BAAAAF010000002">
    <property type="protein sequence ID" value="GAA0034809.1"/>
    <property type="molecule type" value="Genomic_DNA"/>
</dbReference>
<keyword evidence="1" id="KW-0678">Repressor</keyword>
<proteinExistence type="predicted"/>
<sequence length="297" mass="32418">MATTIAARARESVAGSGLSQRRLAEAIGIDETKLSKSLSGRRKFTAEELLGLATATGVTVRWLLGDESTVSAVPTGLRSPGPVTDADESSPRRLIVETAWDLFARRGYDAVRIADIAEAAGVSSAAVHYHFAGKSELFDATLEFSVKLAFDRQVAWLDEIVSPRRRLERLLELQSPIGPRARAEWSIWIQTWSRLALEDPGESAYPAGYDRWSRTVRATIVDGQDRGVFRLGDPELITDELTSVLDGLGIKVVTGIMDVPTFRDRLDAYLHRAVFTADGPPANQPTTAHPSTDEESS</sequence>
<comment type="caution">
    <text evidence="9">The sequence shown here is derived from an EMBL/GenBank/DDBJ whole genome shotgun (WGS) entry which is preliminary data.</text>
</comment>